<evidence type="ECO:0000313" key="3">
    <source>
        <dbReference type="Proteomes" id="UP000235672"/>
    </source>
</evidence>
<sequence length="217" mass="24067">MSAFGNVNFFDAIRDTILMGVHQYKYKNGAFTDKIFRETPAIDAFNILIDSEEVSRDEKATFEGMRRLYLDFRNRSVSQPNLKDLLGSFKVFQAFCELFPNDAKARGMYVSPTTMQVMNKDGTVNETIVINDDGSSSDYPGGVTGVPPGASDEWDNPAKVILGNRFRPEAIPSSPKEAGTTNNTAFPTKTESEKASKTDHNMDFGKGFCKNLRGAFL</sequence>
<dbReference type="Proteomes" id="UP000235672">
    <property type="component" value="Unassembled WGS sequence"/>
</dbReference>
<reference evidence="2 3" key="1">
    <citation type="submission" date="2016-05" db="EMBL/GenBank/DDBJ databases">
        <title>A degradative enzymes factory behind the ericoid mycorrhizal symbiosis.</title>
        <authorList>
            <consortium name="DOE Joint Genome Institute"/>
            <person name="Martino E."/>
            <person name="Morin E."/>
            <person name="Grelet G."/>
            <person name="Kuo A."/>
            <person name="Kohler A."/>
            <person name="Daghino S."/>
            <person name="Barry K."/>
            <person name="Choi C."/>
            <person name="Cichocki N."/>
            <person name="Clum A."/>
            <person name="Copeland A."/>
            <person name="Hainaut M."/>
            <person name="Haridas S."/>
            <person name="Labutti K."/>
            <person name="Lindquist E."/>
            <person name="Lipzen A."/>
            <person name="Khouja H.-R."/>
            <person name="Murat C."/>
            <person name="Ohm R."/>
            <person name="Olson A."/>
            <person name="Spatafora J."/>
            <person name="Veneault-Fourrey C."/>
            <person name="Henrissat B."/>
            <person name="Grigoriev I."/>
            <person name="Martin F."/>
            <person name="Perotto S."/>
        </authorList>
    </citation>
    <scope>NUCLEOTIDE SEQUENCE [LARGE SCALE GENOMIC DNA]</scope>
    <source>
        <strain evidence="2 3">UAMH 7357</strain>
    </source>
</reference>
<evidence type="ECO:0000313" key="2">
    <source>
        <dbReference type="EMBL" id="PMD28699.1"/>
    </source>
</evidence>
<accession>A0A2J6QR10</accession>
<dbReference type="OrthoDB" id="3559161at2759"/>
<proteinExistence type="predicted"/>
<name>A0A2J6QR10_9HELO</name>
<organism evidence="2 3">
    <name type="scientific">Hyaloscypha hepaticicola</name>
    <dbReference type="NCBI Taxonomy" id="2082293"/>
    <lineage>
        <taxon>Eukaryota</taxon>
        <taxon>Fungi</taxon>
        <taxon>Dikarya</taxon>
        <taxon>Ascomycota</taxon>
        <taxon>Pezizomycotina</taxon>
        <taxon>Leotiomycetes</taxon>
        <taxon>Helotiales</taxon>
        <taxon>Hyaloscyphaceae</taxon>
        <taxon>Hyaloscypha</taxon>
    </lineage>
</organism>
<keyword evidence="3" id="KW-1185">Reference proteome</keyword>
<protein>
    <submittedName>
        <fullName evidence="2">Uncharacterized protein</fullName>
    </submittedName>
</protein>
<gene>
    <name evidence="2" type="ORF">NA56DRAFT_696479</name>
</gene>
<dbReference type="AlphaFoldDB" id="A0A2J6QR10"/>
<feature type="compositionally biased region" description="Basic and acidic residues" evidence="1">
    <location>
        <begin position="190"/>
        <end position="202"/>
    </location>
</feature>
<feature type="region of interest" description="Disordered" evidence="1">
    <location>
        <begin position="169"/>
        <end position="202"/>
    </location>
</feature>
<dbReference type="EMBL" id="KZ613464">
    <property type="protein sequence ID" value="PMD28699.1"/>
    <property type="molecule type" value="Genomic_DNA"/>
</dbReference>
<feature type="compositionally biased region" description="Polar residues" evidence="1">
    <location>
        <begin position="179"/>
        <end position="189"/>
    </location>
</feature>
<evidence type="ECO:0000256" key="1">
    <source>
        <dbReference type="SAM" id="MobiDB-lite"/>
    </source>
</evidence>